<dbReference type="RefSeq" id="WP_111446821.1">
    <property type="nucleotide sequence ID" value="NZ_QKZK01000035.1"/>
</dbReference>
<dbReference type="AlphaFoldDB" id="A0A2W7NKN7"/>
<evidence type="ECO:0000256" key="3">
    <source>
        <dbReference type="ARBA" id="ARBA00012601"/>
    </source>
</evidence>
<sequence>MMKLILLTCLLLIGAPSFAVDFTVQTESMTCSGPYAGKITNPFEGIALYANNDAGTITQNITNMPGVFDVELRGASNNNNNATVSLLLDGTEIATFTYNSTVATTIKKSIELAGAAGNHDLKLLMKTDNGASDIYLDWLAFTRTGNIPPPPAPPVIPARGAVYTGNYRNMFLEAGYTQNQIDTKVNSVFQQLFYGTADQKVYYEKGVDEAYILDVNNNDVRSEGQSYGMMIAVQMNKQTEFDKLWKFAKTNMQHQSGYREGYFAWKCSATGTKLDENTASDGEMYFVTALYFASVRFGDHGGIFNYRAEADEILTKIMNKGWPHNSIPGSVTNMFNPDKQICFVPYASSSEFTDPSYYLPGFLDVWAIMAKDKKDYWADAANVARDFLQIVAHPKTGLTPDYSNYNGTVRGSSETDKFSNDAMRVIMNVASDYSWFKKDEREKELCMRIQSFFKTQGIYTYVTKYELDGRPQSGSVDQAVSLMSCNAVGSLASTDAVAWEFIKALWDREPTTGRYRYYDGMLQMLSMLHLSGQYKAWVSSNATATSIKSDRSANSLSNITVFPNPTFNTITLSGLKDEIYSIQVFNTLGVLYLDRTIDGVSNNTLSLEDLPKGTYLVKIKNNDSQTTIKVVKK</sequence>
<dbReference type="PRINTS" id="PR00735">
    <property type="entry name" value="GLHYDRLASE8"/>
</dbReference>
<dbReference type="InterPro" id="IPR008979">
    <property type="entry name" value="Galactose-bd-like_sf"/>
</dbReference>
<dbReference type="InterPro" id="IPR002037">
    <property type="entry name" value="Glyco_hydro_8"/>
</dbReference>
<evidence type="ECO:0000256" key="2">
    <source>
        <dbReference type="ARBA" id="ARBA00009209"/>
    </source>
</evidence>
<dbReference type="GO" id="GO:0030245">
    <property type="term" value="P:cellulose catabolic process"/>
    <property type="evidence" value="ECO:0007669"/>
    <property type="project" value="UniProtKB-KW"/>
</dbReference>
<keyword evidence="4" id="KW-0378">Hydrolase</keyword>
<feature type="signal peptide" evidence="8">
    <location>
        <begin position="1"/>
        <end position="19"/>
    </location>
</feature>
<dbReference type="PROSITE" id="PS51175">
    <property type="entry name" value="CBM6"/>
    <property type="match status" value="1"/>
</dbReference>
<dbReference type="InterPro" id="IPR026444">
    <property type="entry name" value="Secre_tail"/>
</dbReference>
<dbReference type="Pfam" id="PF18962">
    <property type="entry name" value="Por_Secre_tail"/>
    <property type="match status" value="1"/>
</dbReference>
<name>A0A2W7NKN7_9BACT</name>
<keyword evidence="11" id="KW-1185">Reference proteome</keyword>
<dbReference type="Gene3D" id="2.60.120.260">
    <property type="entry name" value="Galactose-binding domain-like"/>
    <property type="match status" value="1"/>
</dbReference>
<dbReference type="OrthoDB" id="9803461at2"/>
<evidence type="ECO:0000256" key="5">
    <source>
        <dbReference type="ARBA" id="ARBA00023001"/>
    </source>
</evidence>
<dbReference type="Pfam" id="PF01270">
    <property type="entry name" value="Glyco_hydro_8"/>
    <property type="match status" value="1"/>
</dbReference>
<comment type="caution">
    <text evidence="10">The sequence shown here is derived from an EMBL/GenBank/DDBJ whole genome shotgun (WGS) entry which is preliminary data.</text>
</comment>
<evidence type="ECO:0000259" key="9">
    <source>
        <dbReference type="PROSITE" id="PS51175"/>
    </source>
</evidence>
<proteinExistence type="inferred from homology"/>
<evidence type="ECO:0000313" key="11">
    <source>
        <dbReference type="Proteomes" id="UP000249239"/>
    </source>
</evidence>
<dbReference type="SUPFAM" id="SSF49785">
    <property type="entry name" value="Galactose-binding domain-like"/>
    <property type="match status" value="1"/>
</dbReference>
<evidence type="ECO:0000313" key="10">
    <source>
        <dbReference type="EMBL" id="PZX11862.1"/>
    </source>
</evidence>
<evidence type="ECO:0000256" key="4">
    <source>
        <dbReference type="ARBA" id="ARBA00022801"/>
    </source>
</evidence>
<organism evidence="10 11">
    <name type="scientific">Breznakibacter xylanolyticus</name>
    <dbReference type="NCBI Taxonomy" id="990"/>
    <lineage>
        <taxon>Bacteria</taxon>
        <taxon>Pseudomonadati</taxon>
        <taxon>Bacteroidota</taxon>
        <taxon>Bacteroidia</taxon>
        <taxon>Marinilabiliales</taxon>
        <taxon>Marinilabiliaceae</taxon>
        <taxon>Breznakibacter</taxon>
    </lineage>
</organism>
<keyword evidence="7" id="KW-0119">Carbohydrate metabolism</keyword>
<feature type="chain" id="PRO_5016095278" description="cellulase" evidence="8">
    <location>
        <begin position="20"/>
        <end position="633"/>
    </location>
</feature>
<dbReference type="InterPro" id="IPR008928">
    <property type="entry name" value="6-hairpin_glycosidase_sf"/>
</dbReference>
<accession>A0A2W7NKN7</accession>
<gene>
    <name evidence="10" type="ORF">LX69_03008</name>
</gene>
<reference evidence="10 11" key="1">
    <citation type="submission" date="2018-06" db="EMBL/GenBank/DDBJ databases">
        <title>Genomic Encyclopedia of Archaeal and Bacterial Type Strains, Phase II (KMG-II): from individual species to whole genera.</title>
        <authorList>
            <person name="Goeker M."/>
        </authorList>
    </citation>
    <scope>NUCLEOTIDE SEQUENCE [LARGE SCALE GENOMIC DNA]</scope>
    <source>
        <strain evidence="10 11">DSM 6779</strain>
    </source>
</reference>
<dbReference type="Gene3D" id="1.50.10.10">
    <property type="match status" value="1"/>
</dbReference>
<comment type="similarity">
    <text evidence="2">Belongs to the glycosyl hydrolase 8 (cellulase D) family.</text>
</comment>
<keyword evidence="5" id="KW-0136">Cellulose degradation</keyword>
<dbReference type="NCBIfam" id="TIGR04183">
    <property type="entry name" value="Por_Secre_tail"/>
    <property type="match status" value="1"/>
</dbReference>
<dbReference type="EC" id="3.2.1.4" evidence="3"/>
<dbReference type="GO" id="GO:0030246">
    <property type="term" value="F:carbohydrate binding"/>
    <property type="evidence" value="ECO:0007669"/>
    <property type="project" value="InterPro"/>
</dbReference>
<dbReference type="InterPro" id="IPR005084">
    <property type="entry name" value="CBM6"/>
</dbReference>
<keyword evidence="6" id="KW-0326">Glycosidase</keyword>
<dbReference type="GO" id="GO:0008810">
    <property type="term" value="F:cellulase activity"/>
    <property type="evidence" value="ECO:0007669"/>
    <property type="project" value="UniProtKB-EC"/>
</dbReference>
<feature type="domain" description="CBM6" evidence="9">
    <location>
        <begin position="22"/>
        <end position="142"/>
    </location>
</feature>
<keyword evidence="8" id="KW-0732">Signal</keyword>
<comment type="catalytic activity">
    <reaction evidence="1">
        <text>Endohydrolysis of (1-&gt;4)-beta-D-glucosidic linkages in cellulose, lichenin and cereal beta-D-glucans.</text>
        <dbReference type="EC" id="3.2.1.4"/>
    </reaction>
</comment>
<dbReference type="EMBL" id="QKZK01000035">
    <property type="protein sequence ID" value="PZX11862.1"/>
    <property type="molecule type" value="Genomic_DNA"/>
</dbReference>
<protein>
    <recommendedName>
        <fullName evidence="3">cellulase</fullName>
        <ecNumber evidence="3">3.2.1.4</ecNumber>
    </recommendedName>
</protein>
<dbReference type="InterPro" id="IPR012341">
    <property type="entry name" value="6hp_glycosidase-like_sf"/>
</dbReference>
<evidence type="ECO:0000256" key="7">
    <source>
        <dbReference type="ARBA" id="ARBA00023326"/>
    </source>
</evidence>
<keyword evidence="7" id="KW-0624">Polysaccharide degradation</keyword>
<dbReference type="Proteomes" id="UP000249239">
    <property type="component" value="Unassembled WGS sequence"/>
</dbReference>
<dbReference type="SUPFAM" id="SSF48208">
    <property type="entry name" value="Six-hairpin glycosidases"/>
    <property type="match status" value="1"/>
</dbReference>
<evidence type="ECO:0000256" key="8">
    <source>
        <dbReference type="SAM" id="SignalP"/>
    </source>
</evidence>
<evidence type="ECO:0000256" key="6">
    <source>
        <dbReference type="ARBA" id="ARBA00023295"/>
    </source>
</evidence>
<evidence type="ECO:0000256" key="1">
    <source>
        <dbReference type="ARBA" id="ARBA00000966"/>
    </source>
</evidence>